<evidence type="ECO:0000256" key="1">
    <source>
        <dbReference type="SAM" id="MobiDB-lite"/>
    </source>
</evidence>
<feature type="compositionally biased region" description="Polar residues" evidence="1">
    <location>
        <begin position="713"/>
        <end position="734"/>
    </location>
</feature>
<feature type="region of interest" description="Disordered" evidence="1">
    <location>
        <begin position="752"/>
        <end position="805"/>
    </location>
</feature>
<reference evidence="2" key="1">
    <citation type="submission" date="2020-11" db="EMBL/GenBank/DDBJ databases">
        <authorList>
            <person name="Tran Van P."/>
        </authorList>
    </citation>
    <scope>NUCLEOTIDE SEQUENCE</scope>
</reference>
<protein>
    <submittedName>
        <fullName evidence="2">Uncharacterized protein</fullName>
    </submittedName>
</protein>
<feature type="region of interest" description="Disordered" evidence="1">
    <location>
        <begin position="197"/>
        <end position="734"/>
    </location>
</feature>
<feature type="compositionally biased region" description="Low complexity" evidence="1">
    <location>
        <begin position="235"/>
        <end position="250"/>
    </location>
</feature>
<sequence length="827" mass="91361">MATLPGSKNRVEAISRLSSLAEFLCVHCIACTFITSTTVIHDPTGTSGPQLHSNQRISQLNGLNSLECSLYDVCHSSVMRSSSPPPNCRVDVEELDENGRPIQVYFLVKKQTNEGSNPTTDVETPPYDVSERLKEVNDALYADPTPVEDDRPRKVKFKEQLCVVFSEPESEADEDDSHYHVLESVRCQLKNFSFKSVEEDPENEGRRAEVEGSLVMDDLEDLPKDSDAADDAESTAESKSGSSVSVSTLLEVEKVPQVESPSTEEAPPAVQEPSSTDKSSLNVPSDHAIRVIPPTPTPTQTSGNSTDRSDNSVTSAQQPTPEPEVESPASSCSDDSLGIQSLGSGGSGSSISMEMAADAVIPSLSNRSENSASSDSKTDSSKPHKRQRPTSAKNKPKPDSNVSSTTATTIHQTSKTSSSSSKDKDPPQTKQVVSKRPASLNRASVHPGTATLGVPQLSKSSSLTVLNQSRPHSSPQVIPTRQSRARSKSPNVNREYKPRPRTVPGGTQGQGNIKLPKYEGLNSPYGLTAEQIEMKRKQREEKALTRRREREERERQEQEREREKEAMFQAWLKDVQHRSGQHKRTGANGGVGTPPIIMDGATKGKNTKLNKLKDQKDKEDCFQAWLNRKREEEKQRRRKEEKLHELMTRHRRTRDDNERAFQEREYIKEFQSSSSHNQSRRRRSSDSSSGSSSPYSPSRDDLKKRVSRLGVNISKTKIATSVKTPATSAVTSMSEIQQISVTSRMNLEANTFESVPFKSSRSQGPDIPLPAEEPQTSARKEAEQTPELIDETGLIHPSLTTKQKARDDKYLKWIRGLQTHLSQAASA</sequence>
<organism evidence="2">
    <name type="scientific">Cyprideis torosa</name>
    <dbReference type="NCBI Taxonomy" id="163714"/>
    <lineage>
        <taxon>Eukaryota</taxon>
        <taxon>Metazoa</taxon>
        <taxon>Ecdysozoa</taxon>
        <taxon>Arthropoda</taxon>
        <taxon>Crustacea</taxon>
        <taxon>Oligostraca</taxon>
        <taxon>Ostracoda</taxon>
        <taxon>Podocopa</taxon>
        <taxon>Podocopida</taxon>
        <taxon>Cytherocopina</taxon>
        <taxon>Cytheroidea</taxon>
        <taxon>Cytherideidae</taxon>
        <taxon>Cyprideis</taxon>
    </lineage>
</organism>
<feature type="compositionally biased region" description="Basic and acidic residues" evidence="1">
    <location>
        <begin position="611"/>
        <end position="621"/>
    </location>
</feature>
<feature type="compositionally biased region" description="Low complexity" evidence="1">
    <location>
        <begin position="333"/>
        <end position="342"/>
    </location>
</feature>
<gene>
    <name evidence="2" type="ORF">CTOB1V02_LOCUS1646</name>
</gene>
<feature type="compositionally biased region" description="Polar residues" evidence="1">
    <location>
        <begin position="400"/>
        <end position="411"/>
    </location>
</feature>
<feature type="compositionally biased region" description="Polar residues" evidence="1">
    <location>
        <begin position="752"/>
        <end position="763"/>
    </location>
</feature>
<feature type="compositionally biased region" description="Basic and acidic residues" evidence="1">
    <location>
        <begin position="628"/>
        <end position="668"/>
    </location>
</feature>
<feature type="compositionally biased region" description="Polar residues" evidence="1">
    <location>
        <begin position="457"/>
        <end position="492"/>
    </location>
</feature>
<proteinExistence type="predicted"/>
<dbReference type="OrthoDB" id="6366951at2759"/>
<feature type="compositionally biased region" description="Basic and acidic residues" evidence="1">
    <location>
        <begin position="532"/>
        <end position="566"/>
    </location>
</feature>
<feature type="compositionally biased region" description="Low complexity" evidence="1">
    <location>
        <begin position="686"/>
        <end position="697"/>
    </location>
</feature>
<feature type="compositionally biased region" description="Polar residues" evidence="1">
    <location>
        <begin position="272"/>
        <end position="283"/>
    </location>
</feature>
<evidence type="ECO:0000313" key="2">
    <source>
        <dbReference type="EMBL" id="CAD7223666.1"/>
    </source>
</evidence>
<name>A0A7R8W7E8_9CRUS</name>
<dbReference type="EMBL" id="OB660236">
    <property type="protein sequence ID" value="CAD7223666.1"/>
    <property type="molecule type" value="Genomic_DNA"/>
</dbReference>
<feature type="compositionally biased region" description="Polar residues" evidence="1">
    <location>
        <begin position="298"/>
        <end position="319"/>
    </location>
</feature>
<accession>A0A7R8W7E8</accession>
<dbReference type="AlphaFoldDB" id="A0A7R8W7E8"/>
<feature type="compositionally biased region" description="Low complexity" evidence="1">
    <location>
        <begin position="363"/>
        <end position="375"/>
    </location>
</feature>